<dbReference type="Pfam" id="PF00753">
    <property type="entry name" value="Lactamase_B"/>
    <property type="match status" value="1"/>
</dbReference>
<protein>
    <recommendedName>
        <fullName evidence="1">Metallo-beta-lactamase domain-containing protein</fullName>
    </recommendedName>
</protein>
<dbReference type="AlphaFoldDB" id="X0WWR0"/>
<evidence type="ECO:0000313" key="2">
    <source>
        <dbReference type="EMBL" id="GAG35115.1"/>
    </source>
</evidence>
<dbReference type="EMBL" id="BARS01049634">
    <property type="protein sequence ID" value="GAG35115.1"/>
    <property type="molecule type" value="Genomic_DNA"/>
</dbReference>
<name>X0WWR0_9ZZZZ</name>
<feature type="non-terminal residue" evidence="2">
    <location>
        <position position="114"/>
    </location>
</feature>
<reference evidence="2" key="1">
    <citation type="journal article" date="2014" name="Front. Microbiol.">
        <title>High frequency of phylogenetically diverse reductive dehalogenase-homologous genes in deep subseafloor sedimentary metagenomes.</title>
        <authorList>
            <person name="Kawai M."/>
            <person name="Futagami T."/>
            <person name="Toyoda A."/>
            <person name="Takaki Y."/>
            <person name="Nishi S."/>
            <person name="Hori S."/>
            <person name="Arai W."/>
            <person name="Tsubouchi T."/>
            <person name="Morono Y."/>
            <person name="Uchiyama I."/>
            <person name="Ito T."/>
            <person name="Fujiyama A."/>
            <person name="Inagaki F."/>
            <person name="Takami H."/>
        </authorList>
    </citation>
    <scope>NUCLEOTIDE SEQUENCE</scope>
    <source>
        <strain evidence="2">Expedition CK06-06</strain>
    </source>
</reference>
<organism evidence="2">
    <name type="scientific">marine sediment metagenome</name>
    <dbReference type="NCBI Taxonomy" id="412755"/>
    <lineage>
        <taxon>unclassified sequences</taxon>
        <taxon>metagenomes</taxon>
        <taxon>ecological metagenomes</taxon>
    </lineage>
</organism>
<dbReference type="Gene3D" id="3.60.15.10">
    <property type="entry name" value="Ribonuclease Z/Hydroxyacylglutathione hydrolase-like"/>
    <property type="match status" value="1"/>
</dbReference>
<dbReference type="SUPFAM" id="SSF56281">
    <property type="entry name" value="Metallo-hydrolase/oxidoreductase"/>
    <property type="match status" value="1"/>
</dbReference>
<accession>X0WWR0</accession>
<proteinExistence type="predicted"/>
<gene>
    <name evidence="2" type="ORF">S01H1_74218</name>
</gene>
<comment type="caution">
    <text evidence="2">The sequence shown here is derived from an EMBL/GenBank/DDBJ whole genome shotgun (WGS) entry which is preliminary data.</text>
</comment>
<sequence length="114" mass="11976">MEITPRVHSIPALHAAFSGPLAPNVYLVVDGGHGALIDTGYPDEASIKPRLEYLQGIVGPSAGSGFALKLSQIIVTHHHIDHCGGAQALRRATGAAVCLHPTEARLLTQWRAAA</sequence>
<dbReference type="InterPro" id="IPR050855">
    <property type="entry name" value="NDM-1-like"/>
</dbReference>
<dbReference type="PANTHER" id="PTHR42951">
    <property type="entry name" value="METALLO-BETA-LACTAMASE DOMAIN-CONTAINING"/>
    <property type="match status" value="1"/>
</dbReference>
<dbReference type="InterPro" id="IPR001279">
    <property type="entry name" value="Metallo-B-lactamas"/>
</dbReference>
<feature type="domain" description="Metallo-beta-lactamase" evidence="1">
    <location>
        <begin position="19"/>
        <end position="110"/>
    </location>
</feature>
<dbReference type="InterPro" id="IPR036866">
    <property type="entry name" value="RibonucZ/Hydroxyglut_hydro"/>
</dbReference>
<evidence type="ECO:0000259" key="1">
    <source>
        <dbReference type="Pfam" id="PF00753"/>
    </source>
</evidence>